<accession>A0A9N7YI35</accession>
<feature type="region of interest" description="Disordered" evidence="1">
    <location>
        <begin position="39"/>
        <end position="84"/>
    </location>
</feature>
<dbReference type="EMBL" id="CADEAL010000879">
    <property type="protein sequence ID" value="CAB1426301.1"/>
    <property type="molecule type" value="Genomic_DNA"/>
</dbReference>
<protein>
    <submittedName>
        <fullName evidence="2">Uncharacterized protein</fullName>
    </submittedName>
</protein>
<proteinExistence type="predicted"/>
<dbReference type="AlphaFoldDB" id="A0A9N7YI35"/>
<sequence length="151" mass="16673">MYCQIYESTYHHHCLYSGSVPRAIITGLYEAVVGNSKTAHHYPQRISGRDNGKEDVRSRPLVSVSHPFSPEGSSLSPSRGPSIYRWQSLTGTKENIHQARPQLTPVSAAEDRQAGTAAFLPHHSLRSPPQVFLRGLCAHTAPEAFRISSPQ</sequence>
<gene>
    <name evidence="2" type="ORF">PLEPLA_LOCUS14237</name>
</gene>
<evidence type="ECO:0000313" key="3">
    <source>
        <dbReference type="Proteomes" id="UP001153269"/>
    </source>
</evidence>
<name>A0A9N7YI35_PLEPL</name>
<keyword evidence="3" id="KW-1185">Reference proteome</keyword>
<feature type="compositionally biased region" description="Polar residues" evidence="1">
    <location>
        <begin position="71"/>
        <end position="84"/>
    </location>
</feature>
<comment type="caution">
    <text evidence="2">The sequence shown here is derived from an EMBL/GenBank/DDBJ whole genome shotgun (WGS) entry which is preliminary data.</text>
</comment>
<dbReference type="Proteomes" id="UP001153269">
    <property type="component" value="Unassembled WGS sequence"/>
</dbReference>
<evidence type="ECO:0000313" key="2">
    <source>
        <dbReference type="EMBL" id="CAB1426301.1"/>
    </source>
</evidence>
<organism evidence="2 3">
    <name type="scientific">Pleuronectes platessa</name>
    <name type="common">European plaice</name>
    <dbReference type="NCBI Taxonomy" id="8262"/>
    <lineage>
        <taxon>Eukaryota</taxon>
        <taxon>Metazoa</taxon>
        <taxon>Chordata</taxon>
        <taxon>Craniata</taxon>
        <taxon>Vertebrata</taxon>
        <taxon>Euteleostomi</taxon>
        <taxon>Actinopterygii</taxon>
        <taxon>Neopterygii</taxon>
        <taxon>Teleostei</taxon>
        <taxon>Neoteleostei</taxon>
        <taxon>Acanthomorphata</taxon>
        <taxon>Carangaria</taxon>
        <taxon>Pleuronectiformes</taxon>
        <taxon>Pleuronectoidei</taxon>
        <taxon>Pleuronectidae</taxon>
        <taxon>Pleuronectes</taxon>
    </lineage>
</organism>
<feature type="compositionally biased region" description="Basic and acidic residues" evidence="1">
    <location>
        <begin position="47"/>
        <end position="58"/>
    </location>
</feature>
<reference evidence="2" key="1">
    <citation type="submission" date="2020-03" db="EMBL/GenBank/DDBJ databases">
        <authorList>
            <person name="Weist P."/>
        </authorList>
    </citation>
    <scope>NUCLEOTIDE SEQUENCE</scope>
</reference>
<evidence type="ECO:0000256" key="1">
    <source>
        <dbReference type="SAM" id="MobiDB-lite"/>
    </source>
</evidence>